<dbReference type="SMART" id="SM00028">
    <property type="entry name" value="TPR"/>
    <property type="match status" value="5"/>
</dbReference>
<dbReference type="EMBL" id="JACQCQ010000009">
    <property type="protein sequence ID" value="MBI3627625.1"/>
    <property type="molecule type" value="Genomic_DNA"/>
</dbReference>
<dbReference type="InterPro" id="IPR011990">
    <property type="entry name" value="TPR-like_helical_dom_sf"/>
</dbReference>
<gene>
    <name evidence="1" type="ORF">HY220_02675</name>
</gene>
<organism evidence="1 2">
    <name type="scientific">Candidatus Sungiibacteriota bacterium</name>
    <dbReference type="NCBI Taxonomy" id="2750080"/>
    <lineage>
        <taxon>Bacteria</taxon>
        <taxon>Candidatus Sungiibacteriota</taxon>
    </lineage>
</organism>
<dbReference type="InterPro" id="IPR019734">
    <property type="entry name" value="TPR_rpt"/>
</dbReference>
<evidence type="ECO:0000313" key="1">
    <source>
        <dbReference type="EMBL" id="MBI3627625.1"/>
    </source>
</evidence>
<dbReference type="Proteomes" id="UP000808388">
    <property type="component" value="Unassembled WGS sequence"/>
</dbReference>
<reference evidence="1" key="1">
    <citation type="submission" date="2020-07" db="EMBL/GenBank/DDBJ databases">
        <title>Huge and variable diversity of episymbiotic CPR bacteria and DPANN archaea in groundwater ecosystems.</title>
        <authorList>
            <person name="He C.Y."/>
            <person name="Keren R."/>
            <person name="Whittaker M."/>
            <person name="Farag I.F."/>
            <person name="Doudna J."/>
            <person name="Cate J.H.D."/>
            <person name="Banfield J.F."/>
        </authorList>
    </citation>
    <scope>NUCLEOTIDE SEQUENCE</scope>
    <source>
        <strain evidence="1">NC_groundwater_972_Pr1_S-0.2um_49_27</strain>
    </source>
</reference>
<accession>A0A9D6QVM4</accession>
<name>A0A9D6QVM4_9BACT</name>
<evidence type="ECO:0008006" key="3">
    <source>
        <dbReference type="Google" id="ProtNLM"/>
    </source>
</evidence>
<dbReference type="Gene3D" id="1.25.40.10">
    <property type="entry name" value="Tetratricopeptide repeat domain"/>
    <property type="match status" value="1"/>
</dbReference>
<dbReference type="Pfam" id="PF13431">
    <property type="entry name" value="TPR_17"/>
    <property type="match status" value="1"/>
</dbReference>
<evidence type="ECO:0000313" key="2">
    <source>
        <dbReference type="Proteomes" id="UP000808388"/>
    </source>
</evidence>
<proteinExistence type="predicted"/>
<dbReference type="PANTHER" id="PTHR12558:SF13">
    <property type="entry name" value="CELL DIVISION CYCLE PROTEIN 27 HOMOLOG"/>
    <property type="match status" value="1"/>
</dbReference>
<dbReference type="Pfam" id="PF13181">
    <property type="entry name" value="TPR_8"/>
    <property type="match status" value="2"/>
</dbReference>
<dbReference type="SUPFAM" id="SSF48452">
    <property type="entry name" value="TPR-like"/>
    <property type="match status" value="1"/>
</dbReference>
<sequence>MYRNTGQYIIAFLFFSALILYWQATALARVLWGHRWGEVAVTLDQTDAKLASGIGAYYFNGGAYNLDIAEKAYRKAVTIDPRIFWGHYQLARIYFIEGKFDQAISETAKELGANPGNLRTLYVRGLIYGTQGDLVKAEDNFRRFTEWAPSEWAGYNDLAWVYSKDGKFKEAKETIRLAMRKIPNADTNPWLWNALGVAELNLGEKDAQNSFESALNLAHHLSLQDWYKAYPGNQKDDAAQGLDQFKAAIKENLRRSEAFR</sequence>
<comment type="caution">
    <text evidence="1">The sequence shown here is derived from an EMBL/GenBank/DDBJ whole genome shotgun (WGS) entry which is preliminary data.</text>
</comment>
<dbReference type="AlphaFoldDB" id="A0A9D6QVM4"/>
<protein>
    <recommendedName>
        <fullName evidence="3">Tetratricopeptide repeat protein</fullName>
    </recommendedName>
</protein>
<dbReference type="PANTHER" id="PTHR12558">
    <property type="entry name" value="CELL DIVISION CYCLE 16,23,27"/>
    <property type="match status" value="1"/>
</dbReference>